<evidence type="ECO:0000313" key="3">
    <source>
        <dbReference type="Proteomes" id="UP000298216"/>
    </source>
</evidence>
<dbReference type="EMBL" id="SPVH01000002">
    <property type="protein sequence ID" value="TFW14595.1"/>
    <property type="molecule type" value="Genomic_DNA"/>
</dbReference>
<keyword evidence="3" id="KW-1185">Reference proteome</keyword>
<dbReference type="AlphaFoldDB" id="A0A4Y9S3Y5"/>
<feature type="compositionally biased region" description="Basic and acidic residues" evidence="1">
    <location>
        <begin position="21"/>
        <end position="33"/>
    </location>
</feature>
<feature type="region of interest" description="Disordered" evidence="1">
    <location>
        <begin position="15"/>
        <end position="39"/>
    </location>
</feature>
<gene>
    <name evidence="2" type="ORF">EGY25_05235</name>
</gene>
<protein>
    <submittedName>
        <fullName evidence="2">Uncharacterized protein</fullName>
    </submittedName>
</protein>
<comment type="caution">
    <text evidence="2">The sequence shown here is derived from an EMBL/GenBank/DDBJ whole genome shotgun (WGS) entry which is preliminary data.</text>
</comment>
<proteinExistence type="predicted"/>
<name>A0A4Y9S3Y5_9CAUL</name>
<accession>A0A4Y9S3Y5</accession>
<evidence type="ECO:0000256" key="1">
    <source>
        <dbReference type="SAM" id="MobiDB-lite"/>
    </source>
</evidence>
<dbReference type="OrthoDB" id="7204447at2"/>
<evidence type="ECO:0000313" key="2">
    <source>
        <dbReference type="EMBL" id="TFW14595.1"/>
    </source>
</evidence>
<organism evidence="2 3">
    <name type="scientific">Brevundimonas intermedia</name>
    <dbReference type="NCBI Taxonomy" id="74315"/>
    <lineage>
        <taxon>Bacteria</taxon>
        <taxon>Pseudomonadati</taxon>
        <taxon>Pseudomonadota</taxon>
        <taxon>Alphaproteobacteria</taxon>
        <taxon>Caulobacterales</taxon>
        <taxon>Caulobacteraceae</taxon>
        <taxon>Brevundimonas</taxon>
    </lineage>
</organism>
<dbReference type="RefSeq" id="WP_135193977.1">
    <property type="nucleotide sequence ID" value="NZ_SPVH01000002.1"/>
</dbReference>
<sequence length="190" mass="20889">MARRRALLSGLLSRKPAAAPADDHVDPFERPADLEPDEPDALSLALDEIEAGALAIYAGAGLPTQPGHYRREPDSEDWTFLSADLGPSERFALALEYPPEQGWRFARLQDLGARSERQDLRAAARLLGDVAALRNARRETLTQAHLLTAIELGAAWRALRDAQAVRTSRLTLSVPARTRSLKGDKPQKPR</sequence>
<reference evidence="2 3" key="1">
    <citation type="submission" date="2019-03" db="EMBL/GenBank/DDBJ databases">
        <title>Draft genome of Brevundimonas sp. a heavy metal resistant soil bacteria.</title>
        <authorList>
            <person name="Soto J."/>
        </authorList>
    </citation>
    <scope>NUCLEOTIDE SEQUENCE [LARGE SCALE GENOMIC DNA]</scope>
    <source>
        <strain evidence="2 3">B-10</strain>
    </source>
</reference>
<dbReference type="Proteomes" id="UP000298216">
    <property type="component" value="Unassembled WGS sequence"/>
</dbReference>